<keyword evidence="1 2" id="KW-0663">Pyridoxal phosphate</keyword>
<evidence type="ECO:0000256" key="2">
    <source>
        <dbReference type="HAMAP-Rule" id="MF_03225"/>
    </source>
</evidence>
<evidence type="ECO:0000256" key="3">
    <source>
        <dbReference type="RuleBase" id="RU004514"/>
    </source>
</evidence>
<keyword evidence="6" id="KW-1185">Reference proteome</keyword>
<protein>
    <recommendedName>
        <fullName evidence="2">Pyridoxal phosphate homeostasis protein</fullName>
        <shortName evidence="2">PLP homeostasis protein</shortName>
    </recommendedName>
</protein>
<proteinExistence type="inferred from homology"/>
<comment type="function">
    <text evidence="2">Pyridoxal 5'-phosphate (PLP)-binding protein, which may be involved in intracellular homeostatic regulation of pyridoxal 5'-phosphate (PLP), the active form of vitamin B6.</text>
</comment>
<dbReference type="Pfam" id="PF01168">
    <property type="entry name" value="Ala_racemase_N"/>
    <property type="match status" value="1"/>
</dbReference>
<dbReference type="HAMAP" id="MF_02087">
    <property type="entry name" value="PLP_homeostasis"/>
    <property type="match status" value="1"/>
</dbReference>
<dbReference type="Proteomes" id="UP001234178">
    <property type="component" value="Unassembled WGS sequence"/>
</dbReference>
<evidence type="ECO:0000313" key="6">
    <source>
        <dbReference type="Proteomes" id="UP001234178"/>
    </source>
</evidence>
<dbReference type="PROSITE" id="PS01211">
    <property type="entry name" value="UPF0001"/>
    <property type="match status" value="1"/>
</dbReference>
<dbReference type="SUPFAM" id="SSF51419">
    <property type="entry name" value="PLP-binding barrel"/>
    <property type="match status" value="1"/>
</dbReference>
<feature type="modified residue" description="N6-(pyridoxal phosphate)lysine" evidence="2">
    <location>
        <position position="70"/>
    </location>
</feature>
<dbReference type="NCBIfam" id="TIGR00044">
    <property type="entry name" value="YggS family pyridoxal phosphate-dependent enzyme"/>
    <property type="match status" value="1"/>
</dbReference>
<comment type="similarity">
    <text evidence="2 3">Belongs to the pyridoxal phosphate-binding protein YggS/PROSC family.</text>
</comment>
<dbReference type="CDD" id="cd06822">
    <property type="entry name" value="PLPDE_III_YBL036c_euk"/>
    <property type="match status" value="1"/>
</dbReference>
<name>A0ABQ9YNY2_9CRUS</name>
<organism evidence="5 6">
    <name type="scientific">Daphnia magna</name>
    <dbReference type="NCBI Taxonomy" id="35525"/>
    <lineage>
        <taxon>Eukaryota</taxon>
        <taxon>Metazoa</taxon>
        <taxon>Ecdysozoa</taxon>
        <taxon>Arthropoda</taxon>
        <taxon>Crustacea</taxon>
        <taxon>Branchiopoda</taxon>
        <taxon>Diplostraca</taxon>
        <taxon>Cladocera</taxon>
        <taxon>Anomopoda</taxon>
        <taxon>Daphniidae</taxon>
        <taxon>Daphnia</taxon>
    </lineage>
</organism>
<dbReference type="InterPro" id="IPR029066">
    <property type="entry name" value="PLP-binding_barrel"/>
</dbReference>
<dbReference type="InterPro" id="IPR011078">
    <property type="entry name" value="PyrdxlP_homeostasis"/>
</dbReference>
<feature type="domain" description="Alanine racemase N-terminal" evidence="4">
    <location>
        <begin position="47"/>
        <end position="272"/>
    </location>
</feature>
<dbReference type="Gene3D" id="3.20.20.10">
    <property type="entry name" value="Alanine racemase"/>
    <property type="match status" value="1"/>
</dbReference>
<comment type="caution">
    <text evidence="5">The sequence shown here is derived from an EMBL/GenBank/DDBJ whole genome shotgun (WGS) entry which is preliminary data.</text>
</comment>
<gene>
    <name evidence="5" type="ORF">OUZ56_004115</name>
</gene>
<dbReference type="PANTHER" id="PTHR10146">
    <property type="entry name" value="PROLINE SYNTHETASE CO-TRANSCRIBED BACTERIAL HOMOLOG PROTEIN"/>
    <property type="match status" value="1"/>
</dbReference>
<evidence type="ECO:0000313" key="5">
    <source>
        <dbReference type="EMBL" id="KAK4002277.1"/>
    </source>
</evidence>
<sequence length="277" mass="30921">MGIFSCHCQSLSSNILKQVSLNIYNNRKMTTSLHIKENLEFVRAKMIAASLKRAEEAVAYKTPRLVAVSKTKPVIDVIEAYHAGQRHFGENYIQELAEKSADSKILEKCPEICWHFIGHLQRNKVNKILSVQNLYMIETVDSLKLASALNTSWIKLEKTEKLKIMVQVNTSGEENKSGVPPSEATNLTKQIMNDCPGLEVCGLMTIGAYDYDVTLGPNPDFLKLVECHKEICHILDIQPGSLELSMGMSSDYEHAIELGSTNIRIGSTIFGPRATKH</sequence>
<dbReference type="EMBL" id="JAOYFB010000001">
    <property type="protein sequence ID" value="KAK4002277.1"/>
    <property type="molecule type" value="Genomic_DNA"/>
</dbReference>
<dbReference type="InterPro" id="IPR001608">
    <property type="entry name" value="Ala_racemase_N"/>
</dbReference>
<evidence type="ECO:0000256" key="1">
    <source>
        <dbReference type="ARBA" id="ARBA00022898"/>
    </source>
</evidence>
<dbReference type="PANTHER" id="PTHR10146:SF14">
    <property type="entry name" value="PYRIDOXAL PHOSPHATE HOMEOSTASIS PROTEIN"/>
    <property type="match status" value="1"/>
</dbReference>
<evidence type="ECO:0000259" key="4">
    <source>
        <dbReference type="Pfam" id="PF01168"/>
    </source>
</evidence>
<dbReference type="PIRSF" id="PIRSF004848">
    <property type="entry name" value="YBL036c_PLPDEIII"/>
    <property type="match status" value="1"/>
</dbReference>
<accession>A0ABQ9YNY2</accession>
<reference evidence="5 6" key="1">
    <citation type="journal article" date="2023" name="Nucleic Acids Res.">
        <title>The hologenome of Daphnia magna reveals possible DNA methylation and microbiome-mediated evolution of the host genome.</title>
        <authorList>
            <person name="Chaturvedi A."/>
            <person name="Li X."/>
            <person name="Dhandapani V."/>
            <person name="Marshall H."/>
            <person name="Kissane S."/>
            <person name="Cuenca-Cambronero M."/>
            <person name="Asole G."/>
            <person name="Calvet F."/>
            <person name="Ruiz-Romero M."/>
            <person name="Marangio P."/>
            <person name="Guigo R."/>
            <person name="Rago D."/>
            <person name="Mirbahai L."/>
            <person name="Eastwood N."/>
            <person name="Colbourne J.K."/>
            <person name="Zhou J."/>
            <person name="Mallon E."/>
            <person name="Orsini L."/>
        </authorList>
    </citation>
    <scope>NUCLEOTIDE SEQUENCE [LARGE SCALE GENOMIC DNA]</scope>
    <source>
        <strain evidence="5">LRV0_1</strain>
    </source>
</reference>